<evidence type="ECO:0000256" key="1">
    <source>
        <dbReference type="ARBA" id="ARBA00022481"/>
    </source>
</evidence>
<organism evidence="3 4">
    <name type="scientific">Streptomyces lonegramiae</name>
    <dbReference type="NCBI Taxonomy" id="3075524"/>
    <lineage>
        <taxon>Bacteria</taxon>
        <taxon>Bacillati</taxon>
        <taxon>Actinomycetota</taxon>
        <taxon>Actinomycetes</taxon>
        <taxon>Kitasatosporales</taxon>
        <taxon>Streptomycetaceae</taxon>
        <taxon>Streptomyces</taxon>
    </lineage>
</organism>
<gene>
    <name evidence="3" type="ORF">RND15_53365</name>
</gene>
<dbReference type="InterPro" id="IPR045853">
    <property type="entry name" value="Pep_chain_release_fac_I_sf"/>
</dbReference>
<dbReference type="Proteomes" id="UP001180754">
    <property type="component" value="Unassembled WGS sequence"/>
</dbReference>
<evidence type="ECO:0000313" key="4">
    <source>
        <dbReference type="Proteomes" id="UP001180754"/>
    </source>
</evidence>
<feature type="non-terminal residue" evidence="3">
    <location>
        <position position="1"/>
    </location>
</feature>
<evidence type="ECO:0000313" key="3">
    <source>
        <dbReference type="EMBL" id="MDT0551375.1"/>
    </source>
</evidence>
<protein>
    <submittedName>
        <fullName evidence="3">PCRF domain-containing protein</fullName>
    </submittedName>
</protein>
<evidence type="ECO:0000259" key="2">
    <source>
        <dbReference type="SMART" id="SM00937"/>
    </source>
</evidence>
<feature type="non-terminal residue" evidence="3">
    <location>
        <position position="137"/>
    </location>
</feature>
<reference evidence="3" key="1">
    <citation type="submission" date="2024-05" db="EMBL/GenBank/DDBJ databases">
        <title>30 novel species of actinomycetes from the DSMZ collection.</title>
        <authorList>
            <person name="Nouioui I."/>
        </authorList>
    </citation>
    <scope>NUCLEOTIDE SEQUENCE</scope>
    <source>
        <strain evidence="3">DSM 41529</strain>
    </source>
</reference>
<dbReference type="PANTHER" id="PTHR43804">
    <property type="entry name" value="LD18447P"/>
    <property type="match status" value="1"/>
</dbReference>
<sequence>LNKRYAELTPIVSTYRAWKQTGDDIETAREFIADDPDYAAEVKELEKQREEITEKLRLLLVPRDPSDDKDVLLEIKAGAGGDESALFAGDLLRMYLRYAERVGWKTEIIDSTESELGGYKDVQVAVKTKGGNGATEP</sequence>
<dbReference type="PANTHER" id="PTHR43804:SF7">
    <property type="entry name" value="LD18447P"/>
    <property type="match status" value="1"/>
</dbReference>
<dbReference type="InterPro" id="IPR005139">
    <property type="entry name" value="PCRF"/>
</dbReference>
<name>A0ABU2XZR2_9ACTN</name>
<dbReference type="Pfam" id="PF03462">
    <property type="entry name" value="PCRF"/>
    <property type="match status" value="1"/>
</dbReference>
<comment type="caution">
    <text evidence="3">The sequence shown here is derived from an EMBL/GenBank/DDBJ whole genome shotgun (WGS) entry which is preliminary data.</text>
</comment>
<feature type="domain" description="Peptide chain release factor" evidence="2">
    <location>
        <begin position="30"/>
        <end position="136"/>
    </location>
</feature>
<dbReference type="InterPro" id="IPR050057">
    <property type="entry name" value="Prokaryotic/Mito_RF"/>
</dbReference>
<keyword evidence="1" id="KW-0488">Methylation</keyword>
<dbReference type="SUPFAM" id="SSF75620">
    <property type="entry name" value="Release factor"/>
    <property type="match status" value="1"/>
</dbReference>
<dbReference type="Gene3D" id="6.10.140.1950">
    <property type="match status" value="1"/>
</dbReference>
<accession>A0ABU2XZR2</accession>
<dbReference type="Gene3D" id="3.30.70.1660">
    <property type="match status" value="1"/>
</dbReference>
<keyword evidence="4" id="KW-1185">Reference proteome</keyword>
<proteinExistence type="predicted"/>
<dbReference type="EMBL" id="JAVRFD010001027">
    <property type="protein sequence ID" value="MDT0551375.1"/>
    <property type="molecule type" value="Genomic_DNA"/>
</dbReference>
<dbReference type="SMART" id="SM00937">
    <property type="entry name" value="PCRF"/>
    <property type="match status" value="1"/>
</dbReference>
<dbReference type="RefSeq" id="WP_311731590.1">
    <property type="nucleotide sequence ID" value="NZ_JAVRFD010001027.1"/>
</dbReference>